<gene>
    <name evidence="1" type="ORF">CEPIT_LOCUS20595</name>
</gene>
<dbReference type="AlphaFoldDB" id="A0AAV0E0E6"/>
<evidence type="ECO:0000313" key="2">
    <source>
        <dbReference type="Proteomes" id="UP001152523"/>
    </source>
</evidence>
<evidence type="ECO:0000313" key="1">
    <source>
        <dbReference type="EMBL" id="CAH9114206.1"/>
    </source>
</evidence>
<reference evidence="1" key="1">
    <citation type="submission" date="2022-07" db="EMBL/GenBank/DDBJ databases">
        <authorList>
            <person name="Macas J."/>
            <person name="Novak P."/>
            <person name="Neumann P."/>
        </authorList>
    </citation>
    <scope>NUCLEOTIDE SEQUENCE</scope>
</reference>
<accession>A0AAV0E0E6</accession>
<comment type="caution">
    <text evidence="1">The sequence shown here is derived from an EMBL/GenBank/DDBJ whole genome shotgun (WGS) entry which is preliminary data.</text>
</comment>
<organism evidence="1 2">
    <name type="scientific">Cuscuta epithymum</name>
    <dbReference type="NCBI Taxonomy" id="186058"/>
    <lineage>
        <taxon>Eukaryota</taxon>
        <taxon>Viridiplantae</taxon>
        <taxon>Streptophyta</taxon>
        <taxon>Embryophyta</taxon>
        <taxon>Tracheophyta</taxon>
        <taxon>Spermatophyta</taxon>
        <taxon>Magnoliopsida</taxon>
        <taxon>eudicotyledons</taxon>
        <taxon>Gunneridae</taxon>
        <taxon>Pentapetalae</taxon>
        <taxon>asterids</taxon>
        <taxon>lamiids</taxon>
        <taxon>Solanales</taxon>
        <taxon>Convolvulaceae</taxon>
        <taxon>Cuscuteae</taxon>
        <taxon>Cuscuta</taxon>
        <taxon>Cuscuta subgen. Cuscuta</taxon>
    </lineage>
</organism>
<dbReference type="EMBL" id="CAMAPF010000219">
    <property type="protein sequence ID" value="CAH9114206.1"/>
    <property type="molecule type" value="Genomic_DNA"/>
</dbReference>
<name>A0AAV0E0E6_9ASTE</name>
<dbReference type="Proteomes" id="UP001152523">
    <property type="component" value="Unassembled WGS sequence"/>
</dbReference>
<protein>
    <submittedName>
        <fullName evidence="1">Uncharacterized protein</fullName>
    </submittedName>
</protein>
<proteinExistence type="predicted"/>
<keyword evidence="2" id="KW-1185">Reference proteome</keyword>
<sequence length="115" mass="13571">MVLVVAPFNGVQADCGVSPDWVMFLHASGYFRLLPRTFRSKRELEHKLRYYMNRGFYMPQLAVCPQTHDVHYPDVLQFAIVWFLITIPDIEIVKIPPCMHMHLLEHTRQYAKLLL</sequence>